<comment type="similarity">
    <text evidence="3">Belongs to the HAD-like hydrolase superfamily. CbbY/CbbZ/Gph/YieH family.</text>
</comment>
<dbReference type="Proteomes" id="UP000648239">
    <property type="component" value="Unassembled WGS sequence"/>
</dbReference>
<comment type="caution">
    <text evidence="5">The sequence shown here is derived from an EMBL/GenBank/DDBJ whole genome shotgun (WGS) entry which is preliminary data.</text>
</comment>
<dbReference type="AlphaFoldDB" id="A0A8J6Y4F5"/>
<dbReference type="InterPro" id="IPR023198">
    <property type="entry name" value="PGP-like_dom2"/>
</dbReference>
<dbReference type="EC" id="3.1.3.18" evidence="4"/>
<comment type="pathway">
    <text evidence="2">Organic acid metabolism; glycolate biosynthesis; glycolate from 2-phosphoglycolate: step 1/1.</text>
</comment>
<dbReference type="Gene3D" id="1.10.150.240">
    <property type="entry name" value="Putative phosphatase, domain 2"/>
    <property type="match status" value="1"/>
</dbReference>
<sequence>MEQTVVLFDVDGTLVDTAGSGRYAFQAAFLQVFGVDAVMQADRRVRFAGMTDPLIIEALADAGGIRPSDLTSKNGSLLASFYHHLQVETDRLHESSRVLPGVQPLLERLAAMDHAYTGLITGNLEKGARIKLEPFDLNRFFSTGGFGSDHPDRSRVARIAADKMNRHHEIDVPADRVVVIGDTEHDITCAQANGFRSIAVQFDWVSKDRLMAANPDAYLPDLTDIPLVLEALRL</sequence>
<name>A0A8J6Y4F5_9BACT</name>
<evidence type="ECO:0000256" key="4">
    <source>
        <dbReference type="ARBA" id="ARBA00013078"/>
    </source>
</evidence>
<dbReference type="Pfam" id="PF13419">
    <property type="entry name" value="HAD_2"/>
    <property type="match status" value="1"/>
</dbReference>
<dbReference type="EMBL" id="JACXWD010000068">
    <property type="protein sequence ID" value="MBD3869229.1"/>
    <property type="molecule type" value="Genomic_DNA"/>
</dbReference>
<dbReference type="Gene3D" id="3.40.50.1000">
    <property type="entry name" value="HAD superfamily/HAD-like"/>
    <property type="match status" value="1"/>
</dbReference>
<proteinExistence type="inferred from homology"/>
<keyword evidence="5" id="KW-0378">Hydrolase</keyword>
<organism evidence="5 6">
    <name type="scientific">Candidatus Polarisedimenticola svalbardensis</name>
    <dbReference type="NCBI Taxonomy" id="2886004"/>
    <lineage>
        <taxon>Bacteria</taxon>
        <taxon>Pseudomonadati</taxon>
        <taxon>Acidobacteriota</taxon>
        <taxon>Candidatus Polarisedimenticolia</taxon>
        <taxon>Candidatus Polarisedimenticolales</taxon>
        <taxon>Candidatus Polarisedimenticolaceae</taxon>
        <taxon>Candidatus Polarisedimenticola</taxon>
    </lineage>
</organism>
<dbReference type="InterPro" id="IPR036412">
    <property type="entry name" value="HAD-like_sf"/>
</dbReference>
<evidence type="ECO:0000313" key="6">
    <source>
        <dbReference type="Proteomes" id="UP000648239"/>
    </source>
</evidence>
<gene>
    <name evidence="5" type="ORF">IFK94_14000</name>
</gene>
<dbReference type="SUPFAM" id="SSF56784">
    <property type="entry name" value="HAD-like"/>
    <property type="match status" value="1"/>
</dbReference>
<dbReference type="InterPro" id="IPR050155">
    <property type="entry name" value="HAD-like_hydrolase_sf"/>
</dbReference>
<evidence type="ECO:0000256" key="2">
    <source>
        <dbReference type="ARBA" id="ARBA00004818"/>
    </source>
</evidence>
<dbReference type="GO" id="GO:0006281">
    <property type="term" value="P:DNA repair"/>
    <property type="evidence" value="ECO:0007669"/>
    <property type="project" value="TreeGrafter"/>
</dbReference>
<dbReference type="SFLD" id="SFLDG01129">
    <property type="entry name" value="C1.5:_HAD__Beta-PGM__Phosphata"/>
    <property type="match status" value="1"/>
</dbReference>
<accession>A0A8J6Y4F5</accession>
<evidence type="ECO:0000256" key="3">
    <source>
        <dbReference type="ARBA" id="ARBA00006171"/>
    </source>
</evidence>
<dbReference type="GO" id="GO:0008967">
    <property type="term" value="F:phosphoglycolate phosphatase activity"/>
    <property type="evidence" value="ECO:0007669"/>
    <property type="project" value="UniProtKB-EC"/>
</dbReference>
<dbReference type="InterPro" id="IPR023214">
    <property type="entry name" value="HAD_sf"/>
</dbReference>
<dbReference type="SFLD" id="SFLDS00003">
    <property type="entry name" value="Haloacid_Dehalogenase"/>
    <property type="match status" value="1"/>
</dbReference>
<protein>
    <recommendedName>
        <fullName evidence="4">phosphoglycolate phosphatase</fullName>
        <ecNumber evidence="4">3.1.3.18</ecNumber>
    </recommendedName>
</protein>
<evidence type="ECO:0000256" key="1">
    <source>
        <dbReference type="ARBA" id="ARBA00000830"/>
    </source>
</evidence>
<dbReference type="GO" id="GO:0005829">
    <property type="term" value="C:cytosol"/>
    <property type="evidence" value="ECO:0007669"/>
    <property type="project" value="TreeGrafter"/>
</dbReference>
<comment type="catalytic activity">
    <reaction evidence="1">
        <text>2-phosphoglycolate + H2O = glycolate + phosphate</text>
        <dbReference type="Rhea" id="RHEA:14369"/>
        <dbReference type="ChEBI" id="CHEBI:15377"/>
        <dbReference type="ChEBI" id="CHEBI:29805"/>
        <dbReference type="ChEBI" id="CHEBI:43474"/>
        <dbReference type="ChEBI" id="CHEBI:58033"/>
        <dbReference type="EC" id="3.1.3.18"/>
    </reaction>
</comment>
<evidence type="ECO:0000313" key="5">
    <source>
        <dbReference type="EMBL" id="MBD3869229.1"/>
    </source>
</evidence>
<dbReference type="PANTHER" id="PTHR43434">
    <property type="entry name" value="PHOSPHOGLYCOLATE PHOSPHATASE"/>
    <property type="match status" value="1"/>
</dbReference>
<dbReference type="PANTHER" id="PTHR43434:SF1">
    <property type="entry name" value="PHOSPHOGLYCOLATE PHOSPHATASE"/>
    <property type="match status" value="1"/>
</dbReference>
<dbReference type="InterPro" id="IPR041492">
    <property type="entry name" value="HAD_2"/>
</dbReference>
<reference evidence="5 6" key="1">
    <citation type="submission" date="2020-08" db="EMBL/GenBank/DDBJ databases">
        <title>Acidobacteriota in marine sediments use diverse sulfur dissimilation pathways.</title>
        <authorList>
            <person name="Wasmund K."/>
        </authorList>
    </citation>
    <scope>NUCLEOTIDE SEQUENCE [LARGE SCALE GENOMIC DNA]</scope>
    <source>
        <strain evidence="5">MAG AM4</strain>
    </source>
</reference>